<reference evidence="5" key="1">
    <citation type="submission" date="2021-02" db="EMBL/GenBank/DDBJ databases">
        <authorList>
            <person name="Nowell W R."/>
        </authorList>
    </citation>
    <scope>NUCLEOTIDE SEQUENCE</scope>
</reference>
<name>A0A820Z6U8_9BILA</name>
<dbReference type="GO" id="GO:0016757">
    <property type="term" value="F:glycosyltransferase activity"/>
    <property type="evidence" value="ECO:0007669"/>
    <property type="project" value="TreeGrafter"/>
</dbReference>
<comment type="subcellular location">
    <subcellularLocation>
        <location evidence="1">Membrane</location>
        <topology evidence="1">Single-pass membrane protein</topology>
    </subcellularLocation>
</comment>
<proteinExistence type="predicted"/>
<feature type="transmembrane region" description="Helical" evidence="4">
    <location>
        <begin position="9"/>
        <end position="28"/>
    </location>
</feature>
<dbReference type="GO" id="GO:0016020">
    <property type="term" value="C:membrane"/>
    <property type="evidence" value="ECO:0007669"/>
    <property type="project" value="UniProtKB-SubCell"/>
</dbReference>
<dbReference type="PANTHER" id="PTHR21461">
    <property type="entry name" value="GLYCOSYLTRANSFERASE FAMILY 92 PROTEIN"/>
    <property type="match status" value="1"/>
</dbReference>
<evidence type="ECO:0000256" key="2">
    <source>
        <dbReference type="ARBA" id="ARBA00022692"/>
    </source>
</evidence>
<evidence type="ECO:0000256" key="4">
    <source>
        <dbReference type="SAM" id="Phobius"/>
    </source>
</evidence>
<evidence type="ECO:0000313" key="6">
    <source>
        <dbReference type="Proteomes" id="UP000663851"/>
    </source>
</evidence>
<dbReference type="GO" id="GO:0005737">
    <property type="term" value="C:cytoplasm"/>
    <property type="evidence" value="ECO:0007669"/>
    <property type="project" value="TreeGrafter"/>
</dbReference>
<dbReference type="Proteomes" id="UP000663851">
    <property type="component" value="Unassembled WGS sequence"/>
</dbReference>
<dbReference type="PANTHER" id="PTHR21461:SF69">
    <property type="entry name" value="GLYCOSYLTRANSFERASE FAMILY 92 PROTEIN"/>
    <property type="match status" value="1"/>
</dbReference>
<protein>
    <recommendedName>
        <fullName evidence="7">Glycosyltransferase family 92 protein</fullName>
    </recommendedName>
</protein>
<gene>
    <name evidence="5" type="ORF">HFQ381_LOCUS31361</name>
</gene>
<keyword evidence="4" id="KW-0472">Membrane</keyword>
<evidence type="ECO:0008006" key="7">
    <source>
        <dbReference type="Google" id="ProtNLM"/>
    </source>
</evidence>
<accession>A0A820Z6U8</accession>
<dbReference type="SUPFAM" id="SSF53448">
    <property type="entry name" value="Nucleotide-diphospho-sugar transferases"/>
    <property type="match status" value="1"/>
</dbReference>
<keyword evidence="3 4" id="KW-1133">Transmembrane helix</keyword>
<dbReference type="AlphaFoldDB" id="A0A820Z6U8"/>
<organism evidence="5 6">
    <name type="scientific">Rotaria socialis</name>
    <dbReference type="NCBI Taxonomy" id="392032"/>
    <lineage>
        <taxon>Eukaryota</taxon>
        <taxon>Metazoa</taxon>
        <taxon>Spiralia</taxon>
        <taxon>Gnathifera</taxon>
        <taxon>Rotifera</taxon>
        <taxon>Eurotatoria</taxon>
        <taxon>Bdelloidea</taxon>
        <taxon>Philodinida</taxon>
        <taxon>Philodinidae</taxon>
        <taxon>Rotaria</taxon>
    </lineage>
</organism>
<keyword evidence="2 4" id="KW-0812">Transmembrane</keyword>
<evidence type="ECO:0000256" key="3">
    <source>
        <dbReference type="ARBA" id="ARBA00022989"/>
    </source>
</evidence>
<dbReference type="Pfam" id="PF13704">
    <property type="entry name" value="Glyco_tranf_2_4"/>
    <property type="match status" value="1"/>
</dbReference>
<evidence type="ECO:0000256" key="1">
    <source>
        <dbReference type="ARBA" id="ARBA00004167"/>
    </source>
</evidence>
<dbReference type="InterPro" id="IPR029044">
    <property type="entry name" value="Nucleotide-diphossugar_trans"/>
</dbReference>
<comment type="caution">
    <text evidence="5">The sequence shown here is derived from an EMBL/GenBank/DDBJ whole genome shotgun (WGS) entry which is preliminary data.</text>
</comment>
<evidence type="ECO:0000313" key="5">
    <source>
        <dbReference type="EMBL" id="CAF4559311.1"/>
    </source>
</evidence>
<dbReference type="EMBL" id="CAJOBO010006290">
    <property type="protein sequence ID" value="CAF4559311.1"/>
    <property type="molecule type" value="Genomic_DNA"/>
</dbReference>
<sequence length="312" mass="36100">MNWLEANKAVAFVSIVVAVFVLIIIGIINQRHAQVFSHNNFEFRNHLVPSWKMTGEYVAFCVVVRNQHNDLPEWLQHHYFHHNIRRFYIMDDNSYPPHYLSQNFGIPREAITHRYLQNVTTAIQHGVYNICHEDYGTKHQWIALFDVDEFLEVRLPATLNTFLKKHENAGGVGVNWQIYGSSGHLTRPTAGVRKSYFKCISDESNPHNTHIKTISNTAYFLGMDGNPHTVLLNKGKTTVDEHGKPIPGNGPCRVPVTKDIILLHHYVLKSKEEYVEKMLRGSANRNKKDWNFWNHIEMYSNASCTSMTKYNP</sequence>